<dbReference type="InterPro" id="IPR050626">
    <property type="entry name" value="Peptidase_M16"/>
</dbReference>
<dbReference type="InterPro" id="IPR007863">
    <property type="entry name" value="Peptidase_M16_C"/>
</dbReference>
<organism evidence="13">
    <name type="scientific">Oryza barthii</name>
    <dbReference type="NCBI Taxonomy" id="65489"/>
    <lineage>
        <taxon>Eukaryota</taxon>
        <taxon>Viridiplantae</taxon>
        <taxon>Streptophyta</taxon>
        <taxon>Embryophyta</taxon>
        <taxon>Tracheophyta</taxon>
        <taxon>Spermatophyta</taxon>
        <taxon>Magnoliopsida</taxon>
        <taxon>Liliopsida</taxon>
        <taxon>Poales</taxon>
        <taxon>Poaceae</taxon>
        <taxon>BOP clade</taxon>
        <taxon>Oryzoideae</taxon>
        <taxon>Oryzeae</taxon>
        <taxon>Oryzinae</taxon>
        <taxon>Oryza</taxon>
    </lineage>
</organism>
<dbReference type="PANTHER" id="PTHR43690:SF7">
    <property type="entry name" value="OS01G0779100 PROTEIN"/>
    <property type="match status" value="1"/>
</dbReference>
<dbReference type="GO" id="GO:0005739">
    <property type="term" value="C:mitochondrion"/>
    <property type="evidence" value="ECO:0007669"/>
    <property type="project" value="TreeGrafter"/>
</dbReference>
<evidence type="ECO:0000256" key="1">
    <source>
        <dbReference type="ARBA" id="ARBA00001947"/>
    </source>
</evidence>
<evidence type="ECO:0000256" key="3">
    <source>
        <dbReference type="ARBA" id="ARBA00022670"/>
    </source>
</evidence>
<evidence type="ECO:0000259" key="10">
    <source>
        <dbReference type="Pfam" id="PF05193"/>
    </source>
</evidence>
<keyword evidence="7" id="KW-0482">Metalloprotease</keyword>
<dbReference type="GO" id="GO:0051603">
    <property type="term" value="P:proteolysis involved in protein catabolic process"/>
    <property type="evidence" value="ECO:0007669"/>
    <property type="project" value="TreeGrafter"/>
</dbReference>
<dbReference type="Pfam" id="PF00675">
    <property type="entry name" value="Peptidase_M16"/>
    <property type="match status" value="1"/>
</dbReference>
<dbReference type="Pfam" id="PF22456">
    <property type="entry name" value="PqqF-like_C_4"/>
    <property type="match status" value="1"/>
</dbReference>
<keyword evidence="14" id="KW-1185">Reference proteome</keyword>
<keyword evidence="3" id="KW-0645">Protease</keyword>
<dbReference type="EnsemblPlants" id="OBART01G33050.1">
    <property type="protein sequence ID" value="OBART01G33050.1"/>
    <property type="gene ID" value="OBART01G33050"/>
</dbReference>
<sequence>MSPAPAESNVEFIRARSDKREYRRVVLPNALECLLISDSETDKAAACMEVGVGSFSDPEGLEGLAHFLEHMLFYASEKYPGEQDYTKYITEHGGSCNAYTSSETTNFYFDVNVANFEEALDRFAQFFIKPLMSQDAVLREIKAVDSEHKKNLLSDGWRMYQLQKHLASKDHPYHKFSTGSWETLETKPKERGLDIRQELLKFYENYSANLMHLVVYGKESLDCIQSFVERLFSDIKNTDQRSFKCPSQPLSEQHMQLVIKAIPISEGDYLKISWPVTPNIHFYKEEHMEDIIGLVFKYILLLKENGIHEWIYDELVAINETEFHYQDKVHPISYVTDIVTTMQSFPPEEWLVGASLPSKYAPNRINMILDELSAERVKFPAILRKTPLSRLWYKPDMLFSTPKVHIIIDFHCPLTSHSPEAVISTSLFVDLLADYLNAYAYDAQIAGLFYSIYRTSAGFQVSVGGYNDKMRILLDAIMKHISNFEVKPNRFCALKETAVKDYQNFKFSQPYSQASYYLSLILEDQKWPLAEKLEALSKLEPDSLAKFMPHLLSKTFLECYFHGNIEPNEATSIVQEIEDTIFNTPNSVFKSMSPSQYLIKRVIMLENELKCYHQIEGLNQKNENSSVVQYIQKEACEDAKHVYIQVHLDDALSNIKLQLFALIASQPAFNQLRTVEQLGYIAGLSLRSDCGVWALEVVIQSTVKDPSHLDARIDEFFKMFESKIHELSDKDFKRNVKSLVDSKLEKFKNLWEESHFYWGEIEAGTLKFDRVESEVALLRELKKEEFIEFFDQHIRVGAPQRKTVSVQVFGGEHLAEFKKAIAEADIPKTYRITDIFGFKRSRPLYRSLKGGPGRITMD</sequence>
<evidence type="ECO:0000256" key="5">
    <source>
        <dbReference type="ARBA" id="ARBA00022801"/>
    </source>
</evidence>
<evidence type="ECO:0008006" key="15">
    <source>
        <dbReference type="Google" id="ProtNLM"/>
    </source>
</evidence>
<dbReference type="eggNOG" id="KOG0959">
    <property type="taxonomic scope" value="Eukaryota"/>
</dbReference>
<evidence type="ECO:0000256" key="4">
    <source>
        <dbReference type="ARBA" id="ARBA00022723"/>
    </source>
</evidence>
<evidence type="ECO:0000256" key="6">
    <source>
        <dbReference type="ARBA" id="ARBA00022833"/>
    </source>
</evidence>
<dbReference type="Gramene" id="OBART01G33050.1">
    <property type="protein sequence ID" value="OBART01G33050.1"/>
    <property type="gene ID" value="OBART01G33050"/>
</dbReference>
<name>A0A0D3EUR3_9ORYZ</name>
<evidence type="ECO:0000313" key="14">
    <source>
        <dbReference type="Proteomes" id="UP000026960"/>
    </source>
</evidence>
<dbReference type="PANTHER" id="PTHR43690">
    <property type="entry name" value="NARDILYSIN"/>
    <property type="match status" value="1"/>
</dbReference>
<dbReference type="GO" id="GO:0005829">
    <property type="term" value="C:cytosol"/>
    <property type="evidence" value="ECO:0007669"/>
    <property type="project" value="TreeGrafter"/>
</dbReference>
<dbReference type="Pfam" id="PF05193">
    <property type="entry name" value="Peptidase_M16_C"/>
    <property type="match status" value="1"/>
</dbReference>
<dbReference type="InterPro" id="IPR032632">
    <property type="entry name" value="Peptidase_M16_M"/>
</dbReference>
<evidence type="ECO:0000313" key="13">
    <source>
        <dbReference type="EnsemblPlants" id="OBART01G33050.1"/>
    </source>
</evidence>
<dbReference type="SUPFAM" id="SSF63411">
    <property type="entry name" value="LuxS/MPP-like metallohydrolase"/>
    <property type="match status" value="4"/>
</dbReference>
<dbReference type="GO" id="GO:0046872">
    <property type="term" value="F:metal ion binding"/>
    <property type="evidence" value="ECO:0007669"/>
    <property type="project" value="UniProtKB-KW"/>
</dbReference>
<dbReference type="InterPro" id="IPR054734">
    <property type="entry name" value="PqqF-like_C_4"/>
</dbReference>
<reference evidence="13" key="1">
    <citation type="journal article" date="2009" name="Rice">
        <title>De Novo Next Generation Sequencing of Plant Genomes.</title>
        <authorList>
            <person name="Rounsley S."/>
            <person name="Marri P.R."/>
            <person name="Yu Y."/>
            <person name="He R."/>
            <person name="Sisneros N."/>
            <person name="Goicoechea J.L."/>
            <person name="Lee S.J."/>
            <person name="Angelova A."/>
            <person name="Kudrna D."/>
            <person name="Luo M."/>
            <person name="Affourtit J."/>
            <person name="Desany B."/>
            <person name="Knight J."/>
            <person name="Niazi F."/>
            <person name="Egholm M."/>
            <person name="Wing R.A."/>
        </authorList>
    </citation>
    <scope>NUCLEOTIDE SEQUENCE [LARGE SCALE GENOMIC DNA]</scope>
    <source>
        <strain evidence="13">cv. IRGC 105608</strain>
    </source>
</reference>
<dbReference type="Proteomes" id="UP000026960">
    <property type="component" value="Chromosome 1"/>
</dbReference>
<dbReference type="PaxDb" id="65489-OBART01G33050.1"/>
<evidence type="ECO:0000259" key="12">
    <source>
        <dbReference type="Pfam" id="PF22456"/>
    </source>
</evidence>
<evidence type="ECO:0000259" key="9">
    <source>
        <dbReference type="Pfam" id="PF00675"/>
    </source>
</evidence>
<keyword evidence="6" id="KW-0862">Zinc</keyword>
<dbReference type="MEROPS" id="M16.017"/>
<dbReference type="HOGENOM" id="CLU_004639_1_1_1"/>
<dbReference type="GO" id="GO:0043171">
    <property type="term" value="P:peptide catabolic process"/>
    <property type="evidence" value="ECO:0007669"/>
    <property type="project" value="TreeGrafter"/>
</dbReference>
<dbReference type="PROSITE" id="PS00143">
    <property type="entry name" value="INSULINASE"/>
    <property type="match status" value="1"/>
</dbReference>
<dbReference type="FunFam" id="3.30.830.10:FF:000028">
    <property type="entry name" value="Insulin-degrading enzyme-like 1 peroxisomal"/>
    <property type="match status" value="1"/>
</dbReference>
<feature type="domain" description="Peptidase M16 N-terminal" evidence="9">
    <location>
        <begin position="34"/>
        <end position="167"/>
    </location>
</feature>
<reference evidence="13" key="2">
    <citation type="submission" date="2015-03" db="UniProtKB">
        <authorList>
            <consortium name="EnsemblPlants"/>
        </authorList>
    </citation>
    <scope>IDENTIFICATION</scope>
</reference>
<keyword evidence="4" id="KW-0479">Metal-binding</keyword>
<dbReference type="FunFam" id="3.30.830.10:FF:000004">
    <property type="entry name" value="Putative insulin-degrading enzyme"/>
    <property type="match status" value="1"/>
</dbReference>
<comment type="cofactor">
    <cofactor evidence="1">
        <name>Zn(2+)</name>
        <dbReference type="ChEBI" id="CHEBI:29105"/>
    </cofactor>
</comment>
<dbReference type="FunFam" id="3.30.830.10:FF:000003">
    <property type="entry name" value="Insulin-degrading enzyme"/>
    <property type="match status" value="1"/>
</dbReference>
<feature type="domain" description="Coenzyme PQQ synthesis protein F-like C-terminal lobe" evidence="12">
    <location>
        <begin position="659"/>
        <end position="758"/>
    </location>
</feature>
<comment type="similarity">
    <text evidence="2 8">Belongs to the peptidase M16 family.</text>
</comment>
<evidence type="ECO:0000256" key="7">
    <source>
        <dbReference type="ARBA" id="ARBA00023049"/>
    </source>
</evidence>
<evidence type="ECO:0000259" key="11">
    <source>
        <dbReference type="Pfam" id="PF16187"/>
    </source>
</evidence>
<dbReference type="InterPro" id="IPR011765">
    <property type="entry name" value="Pept_M16_N"/>
</dbReference>
<dbReference type="Pfam" id="PF16187">
    <property type="entry name" value="Peptidase_M16_M"/>
    <property type="match status" value="1"/>
</dbReference>
<protein>
    <recommendedName>
        <fullName evidence="15">Peptidase M16 N-terminal domain-containing protein</fullName>
    </recommendedName>
</protein>
<dbReference type="GO" id="GO:0004222">
    <property type="term" value="F:metalloendopeptidase activity"/>
    <property type="evidence" value="ECO:0007669"/>
    <property type="project" value="InterPro"/>
</dbReference>
<evidence type="ECO:0000256" key="2">
    <source>
        <dbReference type="ARBA" id="ARBA00007261"/>
    </source>
</evidence>
<feature type="domain" description="Peptidase M16 middle/third" evidence="11">
    <location>
        <begin position="376"/>
        <end position="535"/>
    </location>
</feature>
<dbReference type="InterPro" id="IPR001431">
    <property type="entry name" value="Pept_M16_Zn_BS"/>
</dbReference>
<proteinExistence type="inferred from homology"/>
<evidence type="ECO:0000256" key="8">
    <source>
        <dbReference type="RuleBase" id="RU004447"/>
    </source>
</evidence>
<dbReference type="Gene3D" id="3.30.830.10">
    <property type="entry name" value="Metalloenzyme, LuxS/M16 peptidase-like"/>
    <property type="match status" value="3"/>
</dbReference>
<feature type="domain" description="Peptidase M16 C-terminal" evidence="10">
    <location>
        <begin position="196"/>
        <end position="277"/>
    </location>
</feature>
<dbReference type="STRING" id="65489.A0A0D3EUR3"/>
<keyword evidence="5" id="KW-0378">Hydrolase</keyword>
<dbReference type="InterPro" id="IPR011249">
    <property type="entry name" value="Metalloenz_LuxS/M16"/>
</dbReference>
<dbReference type="AlphaFoldDB" id="A0A0D3EUR3"/>
<accession>A0A0D3EUR3</accession>